<proteinExistence type="predicted"/>
<feature type="transmembrane region" description="Helical" evidence="2">
    <location>
        <begin position="60"/>
        <end position="80"/>
    </location>
</feature>
<reference evidence="3" key="1">
    <citation type="journal article" date="2021" name="PeerJ">
        <title>Extensive microbial diversity within the chicken gut microbiome revealed by metagenomics and culture.</title>
        <authorList>
            <person name="Gilroy R."/>
            <person name="Ravi A."/>
            <person name="Getino M."/>
            <person name="Pursley I."/>
            <person name="Horton D.L."/>
            <person name="Alikhan N.F."/>
            <person name="Baker D."/>
            <person name="Gharbi K."/>
            <person name="Hall N."/>
            <person name="Watson M."/>
            <person name="Adriaenssens E.M."/>
            <person name="Foster-Nyarko E."/>
            <person name="Jarju S."/>
            <person name="Secka A."/>
            <person name="Antonio M."/>
            <person name="Oren A."/>
            <person name="Chaudhuri R.R."/>
            <person name="La Ragione R."/>
            <person name="Hildebrand F."/>
            <person name="Pallen M.J."/>
        </authorList>
    </citation>
    <scope>NUCLEOTIDE SEQUENCE</scope>
    <source>
        <strain evidence="3">5134</strain>
    </source>
</reference>
<dbReference type="AlphaFoldDB" id="A0A9D1YYN4"/>
<dbReference type="Proteomes" id="UP000886844">
    <property type="component" value="Unassembled WGS sequence"/>
</dbReference>
<keyword evidence="2" id="KW-0472">Membrane</keyword>
<sequence>MKPTQQAPKEPSAEERRWRTAAEDPARVKRHLMALYVLAGIWCVLTVGWGIAVMCKALPFAWTNTVVLFGTFLSIGIGIVNNRRILAGKKPW</sequence>
<evidence type="ECO:0000256" key="1">
    <source>
        <dbReference type="SAM" id="MobiDB-lite"/>
    </source>
</evidence>
<feature type="transmembrane region" description="Helical" evidence="2">
    <location>
        <begin position="33"/>
        <end position="54"/>
    </location>
</feature>
<feature type="region of interest" description="Disordered" evidence="1">
    <location>
        <begin position="1"/>
        <end position="21"/>
    </location>
</feature>
<accession>A0A9D1YYN4</accession>
<reference evidence="3" key="2">
    <citation type="submission" date="2021-04" db="EMBL/GenBank/DDBJ databases">
        <authorList>
            <person name="Gilroy R."/>
        </authorList>
    </citation>
    <scope>NUCLEOTIDE SEQUENCE</scope>
    <source>
        <strain evidence="3">5134</strain>
    </source>
</reference>
<name>A0A9D1YYN4_9BACT</name>
<protein>
    <submittedName>
        <fullName evidence="3">Uncharacterized protein</fullName>
    </submittedName>
</protein>
<evidence type="ECO:0000313" key="4">
    <source>
        <dbReference type="Proteomes" id="UP000886844"/>
    </source>
</evidence>
<gene>
    <name evidence="3" type="ORF">H9828_02050</name>
</gene>
<dbReference type="EMBL" id="DXDA01000018">
    <property type="protein sequence ID" value="HIY68182.1"/>
    <property type="molecule type" value="Genomic_DNA"/>
</dbReference>
<feature type="compositionally biased region" description="Basic and acidic residues" evidence="1">
    <location>
        <begin position="11"/>
        <end position="21"/>
    </location>
</feature>
<evidence type="ECO:0000313" key="3">
    <source>
        <dbReference type="EMBL" id="HIY68182.1"/>
    </source>
</evidence>
<keyword evidence="2" id="KW-1133">Transmembrane helix</keyword>
<evidence type="ECO:0000256" key="2">
    <source>
        <dbReference type="SAM" id="Phobius"/>
    </source>
</evidence>
<keyword evidence="2" id="KW-0812">Transmembrane</keyword>
<comment type="caution">
    <text evidence="3">The sequence shown here is derived from an EMBL/GenBank/DDBJ whole genome shotgun (WGS) entry which is preliminary data.</text>
</comment>
<organism evidence="3 4">
    <name type="scientific">Candidatus Alistipes intestinigallinarum</name>
    <dbReference type="NCBI Taxonomy" id="2838440"/>
    <lineage>
        <taxon>Bacteria</taxon>
        <taxon>Pseudomonadati</taxon>
        <taxon>Bacteroidota</taxon>
        <taxon>Bacteroidia</taxon>
        <taxon>Bacteroidales</taxon>
        <taxon>Rikenellaceae</taxon>
        <taxon>Alistipes</taxon>
    </lineage>
</organism>